<dbReference type="PANTHER" id="PTHR11069">
    <property type="entry name" value="GLUCOSYLCERAMIDASE"/>
    <property type="match status" value="1"/>
</dbReference>
<evidence type="ECO:0000256" key="3">
    <source>
        <dbReference type="ARBA" id="ARBA00012658"/>
    </source>
</evidence>
<protein>
    <recommendedName>
        <fullName evidence="3 6">Glucosylceramidase</fullName>
        <ecNumber evidence="3 6">3.2.1.45</ecNumber>
    </recommendedName>
</protein>
<dbReference type="InterPro" id="IPR017853">
    <property type="entry name" value="GH"/>
</dbReference>
<feature type="chain" id="PRO_5045081783" description="Glucosylceramidase" evidence="7">
    <location>
        <begin position="21"/>
        <end position="527"/>
    </location>
</feature>
<evidence type="ECO:0000256" key="2">
    <source>
        <dbReference type="ARBA" id="ARBA00005382"/>
    </source>
</evidence>
<name>A0ABM4ASW4_VANTA</name>
<evidence type="ECO:0000256" key="5">
    <source>
        <dbReference type="ARBA" id="ARBA00022801"/>
    </source>
</evidence>
<evidence type="ECO:0000256" key="1">
    <source>
        <dbReference type="ARBA" id="ARBA00001013"/>
    </source>
</evidence>
<dbReference type="EC" id="3.2.1.45" evidence="3 6"/>
<reference evidence="11" key="1">
    <citation type="submission" date="2025-08" db="UniProtKB">
        <authorList>
            <consortium name="RefSeq"/>
        </authorList>
    </citation>
    <scope>IDENTIFICATION</scope>
    <source>
        <tissue evidence="11">Whole body</tissue>
    </source>
</reference>
<feature type="domain" description="Glycosyl hydrolase family 30 beta sandwich" evidence="9">
    <location>
        <begin position="449"/>
        <end position="524"/>
    </location>
</feature>
<dbReference type="GeneID" id="113395247"/>
<keyword evidence="6" id="KW-0746">Sphingolipid metabolism</keyword>
<keyword evidence="5 6" id="KW-0378">Hydrolase</keyword>
<keyword evidence="10" id="KW-1185">Reference proteome</keyword>
<feature type="domain" description="Glycosyl hydrolase family 30 TIM-barrel" evidence="8">
    <location>
        <begin position="101"/>
        <end position="446"/>
    </location>
</feature>
<dbReference type="PANTHER" id="PTHR11069:SF23">
    <property type="entry name" value="LYSOSOMAL ACID GLUCOSYLCERAMIDASE"/>
    <property type="match status" value="1"/>
</dbReference>
<dbReference type="RefSeq" id="XP_064074404.1">
    <property type="nucleotide sequence ID" value="XM_064218334.1"/>
</dbReference>
<dbReference type="InterPro" id="IPR001139">
    <property type="entry name" value="Glyco_hydro_30"/>
</dbReference>
<keyword evidence="6" id="KW-0443">Lipid metabolism</keyword>
<evidence type="ECO:0000256" key="7">
    <source>
        <dbReference type="SAM" id="SignalP"/>
    </source>
</evidence>
<evidence type="ECO:0000256" key="6">
    <source>
        <dbReference type="RuleBase" id="RU361188"/>
    </source>
</evidence>
<keyword evidence="6" id="KW-0326">Glycosidase</keyword>
<accession>A0ABM4ASW4</accession>
<dbReference type="InterPro" id="IPR033452">
    <property type="entry name" value="GH30_C"/>
</dbReference>
<dbReference type="Proteomes" id="UP001652626">
    <property type="component" value="Chromosome 21"/>
</dbReference>
<dbReference type="Gene3D" id="2.60.40.1180">
    <property type="entry name" value="Golgi alpha-mannosidase II"/>
    <property type="match status" value="1"/>
</dbReference>
<comment type="catalytic activity">
    <reaction evidence="1">
        <text>a beta-D-glucosyl-(1&lt;-&gt;1')-N-acylsphing-4-enine + H2O = an N-acylsphing-4-enine + D-glucose</text>
        <dbReference type="Rhea" id="RHEA:13269"/>
        <dbReference type="ChEBI" id="CHEBI:4167"/>
        <dbReference type="ChEBI" id="CHEBI:15377"/>
        <dbReference type="ChEBI" id="CHEBI:22801"/>
        <dbReference type="ChEBI" id="CHEBI:52639"/>
        <dbReference type="EC" id="3.2.1.45"/>
    </reaction>
    <physiologicalReaction direction="left-to-right" evidence="1">
        <dbReference type="Rhea" id="RHEA:13270"/>
    </physiologicalReaction>
</comment>
<dbReference type="Gene3D" id="3.20.20.80">
    <property type="entry name" value="Glycosidases"/>
    <property type="match status" value="1"/>
</dbReference>
<evidence type="ECO:0000313" key="10">
    <source>
        <dbReference type="Proteomes" id="UP001652626"/>
    </source>
</evidence>
<proteinExistence type="inferred from homology"/>
<evidence type="ECO:0000259" key="9">
    <source>
        <dbReference type="Pfam" id="PF17189"/>
    </source>
</evidence>
<dbReference type="Pfam" id="PF02055">
    <property type="entry name" value="Glyco_hydro_30"/>
    <property type="match status" value="1"/>
</dbReference>
<dbReference type="InterPro" id="IPR033453">
    <property type="entry name" value="Glyco_hydro_30_TIM-barrel"/>
</dbReference>
<dbReference type="SUPFAM" id="SSF51445">
    <property type="entry name" value="(Trans)glycosidases"/>
    <property type="match status" value="1"/>
</dbReference>
<dbReference type="Pfam" id="PF17189">
    <property type="entry name" value="Glyco_hydro_30C"/>
    <property type="match status" value="1"/>
</dbReference>
<gene>
    <name evidence="11" type="primary">LOC113395247</name>
</gene>
<evidence type="ECO:0000256" key="4">
    <source>
        <dbReference type="ARBA" id="ARBA00022729"/>
    </source>
</evidence>
<organism evidence="10 11">
    <name type="scientific">Vanessa tameamea</name>
    <name type="common">Kamehameha butterfly</name>
    <dbReference type="NCBI Taxonomy" id="334116"/>
    <lineage>
        <taxon>Eukaryota</taxon>
        <taxon>Metazoa</taxon>
        <taxon>Ecdysozoa</taxon>
        <taxon>Arthropoda</taxon>
        <taxon>Hexapoda</taxon>
        <taxon>Insecta</taxon>
        <taxon>Pterygota</taxon>
        <taxon>Neoptera</taxon>
        <taxon>Endopterygota</taxon>
        <taxon>Lepidoptera</taxon>
        <taxon>Glossata</taxon>
        <taxon>Ditrysia</taxon>
        <taxon>Papilionoidea</taxon>
        <taxon>Nymphalidae</taxon>
        <taxon>Nymphalinae</taxon>
        <taxon>Vanessa</taxon>
    </lineage>
</organism>
<dbReference type="InterPro" id="IPR013780">
    <property type="entry name" value="Glyco_hydro_b"/>
</dbReference>
<keyword evidence="4 7" id="KW-0732">Signal</keyword>
<dbReference type="PRINTS" id="PR00843">
    <property type="entry name" value="GLHYDRLASE30"/>
</dbReference>
<dbReference type="SUPFAM" id="SSF51011">
    <property type="entry name" value="Glycosyl hydrolase domain"/>
    <property type="match status" value="1"/>
</dbReference>
<evidence type="ECO:0000259" key="8">
    <source>
        <dbReference type="Pfam" id="PF02055"/>
    </source>
</evidence>
<feature type="signal peptide" evidence="7">
    <location>
        <begin position="1"/>
        <end position="20"/>
    </location>
</feature>
<sequence>MKHFRKLKILLSLFVLSVHADLPCAPRQYEETVVCVCNTTYCDTVTREIPDDGNYIVYTSSKSGKRFSKSYGFTQEQSYTSDNESFDLVLDVQPEKMYQTIEGFGGAVTDSAGINWKSLPPAAQQHLIDSYCSEDGLEYSMIRVPNTSSDFSTRPYAYNEYPINDTKLTNFTLAPEDVLYKVPMIHACMKAAKVDVEVVTASWAPPTWMVIKEQNSGFQYVNEDYYQAYADYQCKFAELYNQQGIKIWGLSAANEPLLPFLLEVKGTQIWTKNKMAKFLKNNLGPTIRNCSVQDIRIMAADDQRYTLVPFFESIVEDDEILKYIDGIAVHYYFDESTPPAILARISKNYPDKFILSTEACVGFKLTDIPKVDLGSWKRAKVYIKDILENLNYNIIGWIDWNMCLNKEGGPTWLKNYVDSPIIVDAQNEEFLKQPTFYAMGHFSKFIPRGSRRIEVSKIIPTEELDVQELQALDQSYYDSVAFLTPTDTIVVVIHNEAANTKSANIRVGQQEFFVKLDAESVTTIEVA</sequence>
<evidence type="ECO:0000313" key="11">
    <source>
        <dbReference type="RefSeq" id="XP_064074404.1"/>
    </source>
</evidence>
<comment type="similarity">
    <text evidence="2 6">Belongs to the glycosyl hydrolase 30 family.</text>
</comment>